<dbReference type="KEGG" id="smp:10805835"/>
<feature type="compositionally biased region" description="Polar residues" evidence="1">
    <location>
        <begin position="545"/>
        <end position="555"/>
    </location>
</feature>
<dbReference type="Proteomes" id="UP000001881">
    <property type="component" value="Unassembled WGS sequence"/>
</dbReference>
<feature type="compositionally biased region" description="Polar residues" evidence="1">
    <location>
        <begin position="102"/>
        <end position="117"/>
    </location>
</feature>
<feature type="compositionally biased region" description="Low complexity" evidence="1">
    <location>
        <begin position="118"/>
        <end position="137"/>
    </location>
</feature>
<name>F7VXQ3_SORMK</name>
<feature type="compositionally biased region" description="Basic and acidic residues" evidence="1">
    <location>
        <begin position="618"/>
        <end position="630"/>
    </location>
</feature>
<proteinExistence type="predicted"/>
<dbReference type="AlphaFoldDB" id="F7VXQ3"/>
<dbReference type="InParanoid" id="F7VXQ3"/>
<feature type="region of interest" description="Disordered" evidence="1">
    <location>
        <begin position="100"/>
        <end position="144"/>
    </location>
</feature>
<dbReference type="GeneID" id="10805835"/>
<evidence type="ECO:0000313" key="2">
    <source>
        <dbReference type="EMBL" id="CCC10297.1"/>
    </source>
</evidence>
<reference evidence="2 3" key="1">
    <citation type="journal article" date="2010" name="PLoS Genet.">
        <title>De novo assembly of a 40 Mb eukaryotic genome from short sequence reads: Sordaria macrospora, a model organism for fungal morphogenesis.</title>
        <authorList>
            <person name="Nowrousian M."/>
            <person name="Stajich J."/>
            <person name="Chu M."/>
            <person name="Engh I."/>
            <person name="Espagne E."/>
            <person name="Halliday K."/>
            <person name="Kamerewerd J."/>
            <person name="Kempken F."/>
            <person name="Knab B."/>
            <person name="Kuo H.C."/>
            <person name="Osiewacz H.D."/>
            <person name="Poeggeler S."/>
            <person name="Read N."/>
            <person name="Seiler S."/>
            <person name="Smith K."/>
            <person name="Zickler D."/>
            <person name="Kueck U."/>
            <person name="Freitag M."/>
        </authorList>
    </citation>
    <scope>NUCLEOTIDE SEQUENCE [LARGE SCALE GENOMIC DNA]</scope>
    <source>
        <strain evidence="3">ATCC MYA-333 / DSM 997 / K(L3346) / K-hell</strain>
        <tissue evidence="2">Mycelium</tissue>
    </source>
</reference>
<gene>
    <name evidence="2" type="ORF">SMAC_02874</name>
</gene>
<dbReference type="HOGENOM" id="CLU_434232_0_0_1"/>
<comment type="caution">
    <text evidence="2">The sequence shown here is derived from an EMBL/GenBank/DDBJ whole genome shotgun (WGS) entry which is preliminary data.</text>
</comment>
<feature type="region of interest" description="Disordered" evidence="1">
    <location>
        <begin position="545"/>
        <end position="630"/>
    </location>
</feature>
<dbReference type="EMBL" id="CABT02000012">
    <property type="protein sequence ID" value="CCC10297.1"/>
    <property type="molecule type" value="Genomic_DNA"/>
</dbReference>
<dbReference type="OrthoDB" id="4584493at2759"/>
<organism evidence="2 3">
    <name type="scientific">Sordaria macrospora (strain ATCC MYA-333 / DSM 997 / K(L3346) / K-hell)</name>
    <dbReference type="NCBI Taxonomy" id="771870"/>
    <lineage>
        <taxon>Eukaryota</taxon>
        <taxon>Fungi</taxon>
        <taxon>Dikarya</taxon>
        <taxon>Ascomycota</taxon>
        <taxon>Pezizomycotina</taxon>
        <taxon>Sordariomycetes</taxon>
        <taxon>Sordariomycetidae</taxon>
        <taxon>Sordariales</taxon>
        <taxon>Sordariaceae</taxon>
        <taxon>Sordaria</taxon>
    </lineage>
</organism>
<sequence length="630" mass="71275">MRIDMGIREPMNAYYSGVDLIDALLDLNLPENSGAEWENGPRWQNPDYTFDMPEPLMEEEDAAANGAGQGNANGGQDETGAKGEDDDFKPFPLRVTLVPNFIPSTPGSGVQVQTTLDTNSRTASRTSRETTAVASSSDNPTPENRRITWRTFHTLRTLVGVEGHNGDGDGEANLGLFEAALPNGGGCEWKTGVTTCQFVLEAEQMITESGETSMLKRLTTVLGDRTWRKSKEEHTPYFLNLWTSSRRNLYNVARQVIDLSVKGKPGTPLSSLLRDDWPHPNPRGLRRDQYADIFKTHLWDGPRMPDGPWGLALPVESYCHAKRFRVHSQRGVPSEHVAYQFFVRAPVKKIFRTPVYLPPTPFDIFCVGEMPETWNSWTFVPDPHRPRDGMLIPSHNLPKEKHLASPENHQMGEMTPGRYFLYRGNRLHVPHWNRPYRYRMGDHLRYLVNDRRKKLPYPPCGFFFVDDTLTPPVSEDEWFRPIIPAGLGIPRTDTVYFYHANDRSRPHMGYFVPSDHYELLQKPASIRFYYPTSYKKLVEVYTDHQGSTGQDSNALTRAGPTPRGGNESADPSPRLGSGKDAKGKGIIDPEQEQDPKHGWVTTEETLGQETDEMGETDETSKTDKPDETRE</sequence>
<dbReference type="VEuPathDB" id="FungiDB:SMAC_02874"/>
<evidence type="ECO:0000256" key="1">
    <source>
        <dbReference type="SAM" id="MobiDB-lite"/>
    </source>
</evidence>
<accession>F7VXQ3</accession>
<keyword evidence="3" id="KW-1185">Reference proteome</keyword>
<evidence type="ECO:0000313" key="3">
    <source>
        <dbReference type="Proteomes" id="UP000001881"/>
    </source>
</evidence>
<dbReference type="eggNOG" id="ENOG502SZC1">
    <property type="taxonomic scope" value="Eukaryota"/>
</dbReference>
<protein>
    <submittedName>
        <fullName evidence="2">WGS project CABT00000000 data, contig 2.12</fullName>
    </submittedName>
</protein>
<dbReference type="OMA" id="PETWNSW"/>
<feature type="compositionally biased region" description="Basic and acidic residues" evidence="1">
    <location>
        <begin position="577"/>
        <end position="597"/>
    </location>
</feature>
<feature type="region of interest" description="Disordered" evidence="1">
    <location>
        <begin position="65"/>
        <end position="88"/>
    </location>
</feature>